<dbReference type="OrthoDB" id="4654311at2"/>
<evidence type="ECO:0000256" key="4">
    <source>
        <dbReference type="PIRSR" id="PIRSR001112-1"/>
    </source>
</evidence>
<evidence type="ECO:0000313" key="7">
    <source>
        <dbReference type="Proteomes" id="UP000006461"/>
    </source>
</evidence>
<name>I4F1G2_MODI5</name>
<accession>I4F1G2</accession>
<proteinExistence type="inferred from homology"/>
<dbReference type="GO" id="GO:0004301">
    <property type="term" value="F:epoxide hydrolase activity"/>
    <property type="evidence" value="ECO:0007669"/>
    <property type="project" value="TreeGrafter"/>
</dbReference>
<dbReference type="InterPro" id="IPR000639">
    <property type="entry name" value="Epox_hydrolase-like"/>
</dbReference>
<keyword evidence="7" id="KW-1185">Reference proteome</keyword>
<evidence type="ECO:0000259" key="5">
    <source>
        <dbReference type="Pfam" id="PF06441"/>
    </source>
</evidence>
<dbReference type="KEGG" id="mmar:MODMU_4074"/>
<dbReference type="OMA" id="SEHWREN"/>
<evidence type="ECO:0000313" key="6">
    <source>
        <dbReference type="EMBL" id="CCH89475.1"/>
    </source>
</evidence>
<organism evidence="6 7">
    <name type="scientific">Modestobacter italicus (strain DSM 44449 / CECT 9708 / BC 501)</name>
    <dbReference type="NCBI Taxonomy" id="2732864"/>
    <lineage>
        <taxon>Bacteria</taxon>
        <taxon>Bacillati</taxon>
        <taxon>Actinomycetota</taxon>
        <taxon>Actinomycetes</taxon>
        <taxon>Geodermatophilales</taxon>
        <taxon>Geodermatophilaceae</taxon>
        <taxon>Modestobacter</taxon>
    </lineage>
</organism>
<dbReference type="Pfam" id="PF06441">
    <property type="entry name" value="EHN"/>
    <property type="match status" value="1"/>
</dbReference>
<dbReference type="PANTHER" id="PTHR21661">
    <property type="entry name" value="EPOXIDE HYDROLASE 1-RELATED"/>
    <property type="match status" value="1"/>
</dbReference>
<dbReference type="GO" id="GO:0097176">
    <property type="term" value="P:epoxide metabolic process"/>
    <property type="evidence" value="ECO:0007669"/>
    <property type="project" value="TreeGrafter"/>
</dbReference>
<dbReference type="InterPro" id="IPR016292">
    <property type="entry name" value="Epoxide_hydrolase"/>
</dbReference>
<evidence type="ECO:0000256" key="2">
    <source>
        <dbReference type="ARBA" id="ARBA00022797"/>
    </source>
</evidence>
<keyword evidence="2" id="KW-0058">Aromatic hydrocarbons catabolism</keyword>
<dbReference type="eggNOG" id="COG0596">
    <property type="taxonomic scope" value="Bacteria"/>
</dbReference>
<dbReference type="HOGENOM" id="CLU_019414_0_1_11"/>
<gene>
    <name evidence="6" type="ordered locus">MODMU_4074</name>
</gene>
<feature type="active site" description="Proton donor" evidence="4">
    <location>
        <position position="317"/>
    </location>
</feature>
<reference evidence="6 7" key="1">
    <citation type="journal article" date="2012" name="J. Bacteriol.">
        <title>Genome Sequence of Radiation-Resistant Modestobacter marinus Strain BC501, a Representative Actinobacterium That Thrives on Calcareous Stone Surfaces.</title>
        <authorList>
            <person name="Normand P."/>
            <person name="Gury J."/>
            <person name="Pujic P."/>
            <person name="Chouaia B."/>
            <person name="Crotti E."/>
            <person name="Brusetti L."/>
            <person name="Daffonchio D."/>
            <person name="Vacherie B."/>
            <person name="Barbe V."/>
            <person name="Medigue C."/>
            <person name="Calteau A."/>
            <person name="Ghodhbane-Gtari F."/>
            <person name="Essoussi I."/>
            <person name="Nouioui I."/>
            <person name="Abbassi-Ghozzi I."/>
            <person name="Gtari M."/>
        </authorList>
    </citation>
    <scope>NUCLEOTIDE SEQUENCE [LARGE SCALE GENOMIC DNA]</scope>
    <source>
        <strain evidence="7">BC 501</strain>
    </source>
</reference>
<dbReference type="EMBL" id="FO203431">
    <property type="protein sequence ID" value="CCH89475.1"/>
    <property type="molecule type" value="Genomic_DNA"/>
</dbReference>
<dbReference type="PRINTS" id="PR00412">
    <property type="entry name" value="EPOXHYDRLASE"/>
</dbReference>
<dbReference type="STRING" id="477641.MODMU_4074"/>
<protein>
    <submittedName>
        <fullName evidence="6">Epoxide hydrolase</fullName>
    </submittedName>
</protein>
<keyword evidence="3 6" id="KW-0378">Hydrolase</keyword>
<dbReference type="PATRIC" id="fig|477641.3.peg.3817"/>
<comment type="similarity">
    <text evidence="1">Belongs to the peptidase S33 family.</text>
</comment>
<dbReference type="Gene3D" id="3.40.50.1820">
    <property type="entry name" value="alpha/beta hydrolase"/>
    <property type="match status" value="1"/>
</dbReference>
<dbReference type="PANTHER" id="PTHR21661:SF35">
    <property type="entry name" value="EPOXIDE HYDROLASE"/>
    <property type="match status" value="1"/>
</dbReference>
<feature type="domain" description="Epoxide hydrolase N-terminal" evidence="5">
    <location>
        <begin position="37"/>
        <end position="130"/>
    </location>
</feature>
<dbReference type="AlphaFoldDB" id="I4F1G2"/>
<dbReference type="SUPFAM" id="SSF53474">
    <property type="entry name" value="alpha/beta-Hydrolases"/>
    <property type="match status" value="1"/>
</dbReference>
<feature type="active site" description="Nucleophile" evidence="4">
    <location>
        <position position="189"/>
    </location>
</feature>
<dbReference type="InterPro" id="IPR029058">
    <property type="entry name" value="AB_hydrolase_fold"/>
</dbReference>
<dbReference type="Proteomes" id="UP000006461">
    <property type="component" value="Chromosome"/>
</dbReference>
<evidence type="ECO:0000256" key="3">
    <source>
        <dbReference type="ARBA" id="ARBA00022801"/>
    </source>
</evidence>
<sequence>MTSPSAEGVLLAEDAGWQGGGVTADGPDLDDAAPPLVEEAVLADLRRRLHAYRPVEGTGTPGWDRGTEHGYLAELLRSWADDYDWRVHEQRIRSLPWARTSRLRAVHQRAADPGATAVVLLHGWPDSVLRYQRVLPLLTDVHVVVPALPGYPFAAPLPDRDLSSADMAEVIAEAMAELGYDRYVVSGGDIGRGVATALAENHADRVAALHVTDVPLAAAFSGDPAAQTDDARDLRERITAWRSAEGAYMHEQSTKPHTLAVALGDSPAGLAAWIVEKLRSWSDCGGDVERVFPREELLTWVTAYWVTGAIGTSFAPYMKQSPPVERIDVPTVVSQFPHEIIRSPRSVAERLFDLRVFEDGAAGGHFAAWERPEEFVGFVRRAVALS</sequence>
<feature type="active site" description="Proton acceptor" evidence="4">
    <location>
        <position position="365"/>
    </location>
</feature>
<dbReference type="InterPro" id="IPR010497">
    <property type="entry name" value="Epoxide_hydro_N"/>
</dbReference>
<dbReference type="PIRSF" id="PIRSF001112">
    <property type="entry name" value="Epoxide_hydrolase"/>
    <property type="match status" value="1"/>
</dbReference>
<evidence type="ECO:0000256" key="1">
    <source>
        <dbReference type="ARBA" id="ARBA00010088"/>
    </source>
</evidence>